<evidence type="ECO:0000313" key="2">
    <source>
        <dbReference type="EMBL" id="MBC3478347.1"/>
    </source>
</evidence>
<dbReference type="Proteomes" id="UP000628086">
    <property type="component" value="Unassembled WGS sequence"/>
</dbReference>
<reference evidence="2 3" key="1">
    <citation type="journal article" date="2020" name="Microorganisms">
        <title>Reliable Identification of Environmental Pseudomonas Isolates Using the rpoD Gene.</title>
        <authorList>
            <consortium name="The Broad Institute Genome Sequencing Platform"/>
            <person name="Girard L."/>
            <person name="Lood C."/>
            <person name="Rokni-Zadeh H."/>
            <person name="van Noort V."/>
            <person name="Lavigne R."/>
            <person name="De Mot R."/>
        </authorList>
    </citation>
    <scope>NUCLEOTIDE SEQUENCE [LARGE SCALE GENOMIC DNA]</scope>
    <source>
        <strain evidence="2 3">RW7P2</strain>
    </source>
</reference>
<feature type="transmembrane region" description="Helical" evidence="1">
    <location>
        <begin position="164"/>
        <end position="183"/>
    </location>
</feature>
<evidence type="ECO:0000256" key="1">
    <source>
        <dbReference type="SAM" id="Phobius"/>
    </source>
</evidence>
<gene>
    <name evidence="2" type="ORF">HU747_22410</name>
</gene>
<dbReference type="EMBL" id="JABWRS010000022">
    <property type="protein sequence ID" value="MBC3478347.1"/>
    <property type="molecule type" value="Genomic_DNA"/>
</dbReference>
<organism evidence="2 3">
    <name type="scientific">Pseudomonas taiwanensis</name>
    <dbReference type="NCBI Taxonomy" id="470150"/>
    <lineage>
        <taxon>Bacteria</taxon>
        <taxon>Pseudomonadati</taxon>
        <taxon>Pseudomonadota</taxon>
        <taxon>Gammaproteobacteria</taxon>
        <taxon>Pseudomonadales</taxon>
        <taxon>Pseudomonadaceae</taxon>
        <taxon>Pseudomonas</taxon>
    </lineage>
</organism>
<feature type="non-terminal residue" evidence="2">
    <location>
        <position position="1"/>
    </location>
</feature>
<accession>A0ABR6VD00</accession>
<comment type="caution">
    <text evidence="2">The sequence shown here is derived from an EMBL/GenBank/DDBJ whole genome shotgun (WGS) entry which is preliminary data.</text>
</comment>
<name>A0ABR6VD00_9PSED</name>
<keyword evidence="1" id="KW-0472">Membrane</keyword>
<keyword evidence="3" id="KW-1185">Reference proteome</keyword>
<proteinExistence type="predicted"/>
<sequence length="225" mass="24822">GGLGSSSPGWGFRSGGLGGSSLGWSFRSSWLGGSSLGWSFRSGGLGGSSPGWGFRSSRFGRRFGSGWFSGSLRRRLGNRRLGFSFHCTLVERLAHGFTNLANTLGQFQAFLSIALELLDISTCLRLTVFERIEQLFKFANGFVRFALGLGFACLGRVLQLQATVMQFFLGLYALFFQLGQQFLSIRQRLGAGVFQMFEQAARKLLEQVQRRTDWLLLSRHGLPPG</sequence>
<evidence type="ECO:0000313" key="3">
    <source>
        <dbReference type="Proteomes" id="UP000628086"/>
    </source>
</evidence>
<protein>
    <submittedName>
        <fullName evidence="2">Uncharacterized protein</fullName>
    </submittedName>
</protein>
<keyword evidence="1" id="KW-0812">Transmembrane</keyword>
<keyword evidence="1" id="KW-1133">Transmembrane helix</keyword>